<dbReference type="SUPFAM" id="SSF52540">
    <property type="entry name" value="P-loop containing nucleoside triphosphate hydrolases"/>
    <property type="match status" value="1"/>
</dbReference>
<gene>
    <name evidence="6" type="ORF">B5V03_40645</name>
</gene>
<feature type="domain" description="ABC transporter" evidence="5">
    <location>
        <begin position="2"/>
        <end position="248"/>
    </location>
</feature>
<accession>A0A4Q1UI72</accession>
<dbReference type="Gene3D" id="3.40.50.300">
    <property type="entry name" value="P-loop containing nucleotide triphosphate hydrolases"/>
    <property type="match status" value="1"/>
</dbReference>
<evidence type="ECO:0000313" key="6">
    <source>
        <dbReference type="EMBL" id="RXT33369.1"/>
    </source>
</evidence>
<dbReference type="GO" id="GO:0016887">
    <property type="term" value="F:ATP hydrolysis activity"/>
    <property type="evidence" value="ECO:0007669"/>
    <property type="project" value="InterPro"/>
</dbReference>
<dbReference type="GO" id="GO:0015192">
    <property type="term" value="F:L-phenylalanine transmembrane transporter activity"/>
    <property type="evidence" value="ECO:0007669"/>
    <property type="project" value="TreeGrafter"/>
</dbReference>
<dbReference type="SMART" id="SM00382">
    <property type="entry name" value="AAA"/>
    <property type="match status" value="1"/>
</dbReference>
<keyword evidence="2" id="KW-0547">Nucleotide-binding</keyword>
<dbReference type="OrthoDB" id="9805514at2"/>
<dbReference type="GO" id="GO:1903805">
    <property type="term" value="P:L-valine import across plasma membrane"/>
    <property type="evidence" value="ECO:0007669"/>
    <property type="project" value="TreeGrafter"/>
</dbReference>
<dbReference type="EMBL" id="MZXW01000057">
    <property type="protein sequence ID" value="RXT33369.1"/>
    <property type="molecule type" value="Genomic_DNA"/>
</dbReference>
<dbReference type="CDD" id="cd03219">
    <property type="entry name" value="ABC_Mj1267_LivG_branched"/>
    <property type="match status" value="1"/>
</dbReference>
<dbReference type="FunFam" id="3.40.50.300:FF:000421">
    <property type="entry name" value="Branched-chain amino acid ABC transporter ATP-binding protein"/>
    <property type="match status" value="1"/>
</dbReference>
<keyword evidence="7" id="KW-1185">Reference proteome</keyword>
<evidence type="ECO:0000256" key="1">
    <source>
        <dbReference type="ARBA" id="ARBA00022448"/>
    </source>
</evidence>
<name>A0A4Q1UI72_9BRAD</name>
<dbReference type="Pfam" id="PF00005">
    <property type="entry name" value="ABC_tran"/>
    <property type="match status" value="1"/>
</dbReference>
<proteinExistence type="predicted"/>
<reference evidence="6 7" key="1">
    <citation type="submission" date="2017-03" db="EMBL/GenBank/DDBJ databases">
        <authorList>
            <person name="Safronova V.I."/>
            <person name="Sazanova A.L."/>
            <person name="Chirak E.R."/>
        </authorList>
    </citation>
    <scope>NUCLEOTIDE SEQUENCE [LARGE SCALE GENOMIC DNA]</scope>
    <source>
        <strain evidence="6 7">Opo-243</strain>
    </source>
</reference>
<dbReference type="GO" id="GO:0015188">
    <property type="term" value="F:L-isoleucine transmembrane transporter activity"/>
    <property type="evidence" value="ECO:0007669"/>
    <property type="project" value="TreeGrafter"/>
</dbReference>
<dbReference type="GO" id="GO:0005304">
    <property type="term" value="F:L-valine transmembrane transporter activity"/>
    <property type="evidence" value="ECO:0007669"/>
    <property type="project" value="TreeGrafter"/>
</dbReference>
<dbReference type="Proteomes" id="UP000290819">
    <property type="component" value="Unassembled WGS sequence"/>
</dbReference>
<dbReference type="Pfam" id="PF12399">
    <property type="entry name" value="BCA_ABC_TP_C"/>
    <property type="match status" value="1"/>
</dbReference>
<dbReference type="InterPro" id="IPR032823">
    <property type="entry name" value="BCA_ABC_TP_C"/>
</dbReference>
<organism evidence="6 7">
    <name type="scientific">Bradyrhizobium betae</name>
    <dbReference type="NCBI Taxonomy" id="244734"/>
    <lineage>
        <taxon>Bacteria</taxon>
        <taxon>Pseudomonadati</taxon>
        <taxon>Pseudomonadota</taxon>
        <taxon>Alphaproteobacteria</taxon>
        <taxon>Hyphomicrobiales</taxon>
        <taxon>Nitrobacteraceae</taxon>
        <taxon>Bradyrhizobium</taxon>
    </lineage>
</organism>
<dbReference type="InterPro" id="IPR003439">
    <property type="entry name" value="ABC_transporter-like_ATP-bd"/>
</dbReference>
<dbReference type="PROSITE" id="PS50893">
    <property type="entry name" value="ABC_TRANSPORTER_2"/>
    <property type="match status" value="1"/>
</dbReference>
<evidence type="ECO:0000256" key="2">
    <source>
        <dbReference type="ARBA" id="ARBA00022741"/>
    </source>
</evidence>
<evidence type="ECO:0000259" key="5">
    <source>
        <dbReference type="PROSITE" id="PS50893"/>
    </source>
</evidence>
<keyword evidence="3" id="KW-0067">ATP-binding</keyword>
<dbReference type="GO" id="GO:1903806">
    <property type="term" value="P:L-isoleucine import across plasma membrane"/>
    <property type="evidence" value="ECO:0007669"/>
    <property type="project" value="TreeGrafter"/>
</dbReference>
<dbReference type="GO" id="GO:0015808">
    <property type="term" value="P:L-alanine transport"/>
    <property type="evidence" value="ECO:0007669"/>
    <property type="project" value="TreeGrafter"/>
</dbReference>
<comment type="function">
    <text evidence="4">Involved in beta-(1--&gt;2)glucan export. Transmembrane domains (TMD) form a pore in the inner membrane and the ATP-binding domain (NBD) is responsible for energy generation.</text>
</comment>
<evidence type="ECO:0000256" key="3">
    <source>
        <dbReference type="ARBA" id="ARBA00022840"/>
    </source>
</evidence>
<dbReference type="AlphaFoldDB" id="A0A4Q1UI72"/>
<comment type="caution">
    <text evidence="6">The sequence shown here is derived from an EMBL/GenBank/DDBJ whole genome shotgun (WGS) entry which is preliminary data.</text>
</comment>
<dbReference type="InterPro" id="IPR003593">
    <property type="entry name" value="AAA+_ATPase"/>
</dbReference>
<dbReference type="GO" id="GO:0042941">
    <property type="term" value="P:D-alanine transmembrane transport"/>
    <property type="evidence" value="ECO:0007669"/>
    <property type="project" value="TreeGrafter"/>
</dbReference>
<dbReference type="RefSeq" id="WP_129276108.1">
    <property type="nucleotide sequence ID" value="NZ_MZXW01000057.1"/>
</dbReference>
<evidence type="ECO:0000256" key="4">
    <source>
        <dbReference type="ARBA" id="ARBA00024722"/>
    </source>
</evidence>
<keyword evidence="1" id="KW-0813">Transport</keyword>
<dbReference type="InterPro" id="IPR027417">
    <property type="entry name" value="P-loop_NTPase"/>
</dbReference>
<protein>
    <recommendedName>
        <fullName evidence="5">ABC transporter domain-containing protein</fullName>
    </recommendedName>
</protein>
<dbReference type="PANTHER" id="PTHR45772:SF7">
    <property type="entry name" value="AMINO ACID ABC TRANSPORTER ATP-BINDING PROTEIN"/>
    <property type="match status" value="1"/>
</dbReference>
<dbReference type="InterPro" id="IPR051120">
    <property type="entry name" value="ABC_AA/LPS_Transport"/>
</dbReference>
<dbReference type="PANTHER" id="PTHR45772">
    <property type="entry name" value="CONSERVED COMPONENT OF ABC TRANSPORTER FOR NATURAL AMINO ACIDS-RELATED"/>
    <property type="match status" value="1"/>
</dbReference>
<evidence type="ECO:0000313" key="7">
    <source>
        <dbReference type="Proteomes" id="UP000290819"/>
    </source>
</evidence>
<dbReference type="GO" id="GO:0005886">
    <property type="term" value="C:plasma membrane"/>
    <property type="evidence" value="ECO:0007669"/>
    <property type="project" value="TreeGrafter"/>
</dbReference>
<sequence length="254" mass="27157">MLEAMDVSVSFGGVHAVRAVSFRAEGRDITSVVGPNGAGKTTLFNVLTGFQKPNIGNVVFADRSIVGLKPSGIAALGLVRTFQKTEVFKGLTVERAVEIGTTCGRDFPMWQTVWPGAIGRARETARNEARRILQRCVLEDVAGEPCAALSYGEQRILEIALALAARPRLLMLDEPASGLNPTEARRLGDLITSIRADGVGVILIEHNMQLVMRISDSIIVLHHGEKIAEGTPSVIARDQRVVDAYLGGSGFAAA</sequence>
<dbReference type="GO" id="GO:0005524">
    <property type="term" value="F:ATP binding"/>
    <property type="evidence" value="ECO:0007669"/>
    <property type="project" value="UniProtKB-KW"/>
</dbReference>